<dbReference type="GO" id="GO:0051119">
    <property type="term" value="F:sugar transmembrane transporter activity"/>
    <property type="evidence" value="ECO:0007669"/>
    <property type="project" value="InterPro"/>
</dbReference>
<evidence type="ECO:0000256" key="1">
    <source>
        <dbReference type="ARBA" id="ARBA00004141"/>
    </source>
</evidence>
<organism evidence="6 7">
    <name type="scientific">Candidatus Nitrohelix vancouverensis</name>
    <dbReference type="NCBI Taxonomy" id="2705534"/>
    <lineage>
        <taxon>Bacteria</taxon>
        <taxon>Pseudomonadati</taxon>
        <taxon>Nitrospinota/Tectimicrobiota group</taxon>
        <taxon>Nitrospinota</taxon>
        <taxon>Nitrospinia</taxon>
        <taxon>Nitrospinales</taxon>
        <taxon>Nitrospinaceae</taxon>
        <taxon>Candidatus Nitrohelix</taxon>
    </lineage>
</organism>
<evidence type="ECO:0000313" key="6">
    <source>
        <dbReference type="EMBL" id="QPJ66492.1"/>
    </source>
</evidence>
<evidence type="ECO:0000256" key="3">
    <source>
        <dbReference type="ARBA" id="ARBA00022989"/>
    </source>
</evidence>
<evidence type="ECO:0008006" key="8">
    <source>
        <dbReference type="Google" id="ProtNLM"/>
    </source>
</evidence>
<keyword evidence="3 5" id="KW-1133">Transmembrane helix</keyword>
<dbReference type="Gene3D" id="1.20.1280.290">
    <property type="match status" value="1"/>
</dbReference>
<dbReference type="InterPro" id="IPR006603">
    <property type="entry name" value="PQ-loop_rpt"/>
</dbReference>
<sequence>MDSISLLGYVAGMLTTLAFVPQVTKTWKTRSAADISLTMFIVFCVGVACWLVYGILIHSTPMILANVLTLILALSILAMKLKFK</sequence>
<feature type="transmembrane region" description="Helical" evidence="5">
    <location>
        <begin position="6"/>
        <end position="23"/>
    </location>
</feature>
<dbReference type="EMBL" id="CP048620">
    <property type="protein sequence ID" value="QPJ66492.1"/>
    <property type="molecule type" value="Genomic_DNA"/>
</dbReference>
<evidence type="ECO:0000256" key="4">
    <source>
        <dbReference type="ARBA" id="ARBA00023136"/>
    </source>
</evidence>
<evidence type="ECO:0000256" key="5">
    <source>
        <dbReference type="SAM" id="Phobius"/>
    </source>
</evidence>
<feature type="transmembrane region" description="Helical" evidence="5">
    <location>
        <begin position="62"/>
        <end position="81"/>
    </location>
</feature>
<dbReference type="Proteomes" id="UP000594464">
    <property type="component" value="Chromosome"/>
</dbReference>
<proteinExistence type="predicted"/>
<dbReference type="KEGG" id="nva:G3M78_14230"/>
<keyword evidence="2 5" id="KW-0812">Transmembrane</keyword>
<name>A0A7T0C4Q2_9BACT</name>
<keyword evidence="4 5" id="KW-0472">Membrane</keyword>
<evidence type="ECO:0000313" key="7">
    <source>
        <dbReference type="Proteomes" id="UP000594464"/>
    </source>
</evidence>
<accession>A0A7T0C4Q2</accession>
<dbReference type="Pfam" id="PF04193">
    <property type="entry name" value="PQ-loop"/>
    <property type="match status" value="1"/>
</dbReference>
<reference evidence="7" key="1">
    <citation type="submission" date="2020-02" db="EMBL/GenBank/DDBJ databases">
        <title>Genomic and physiological characterization of two novel Nitrospinaceae genera.</title>
        <authorList>
            <person name="Mueller A.J."/>
            <person name="Jung M.-Y."/>
            <person name="Strachan C.R."/>
            <person name="Herbold C.W."/>
            <person name="Kirkegaard R.H."/>
            <person name="Daims H."/>
        </authorList>
    </citation>
    <scope>NUCLEOTIDE SEQUENCE [LARGE SCALE GENOMIC DNA]</scope>
</reference>
<gene>
    <name evidence="6" type="ORF">G3M78_14230</name>
</gene>
<comment type="subcellular location">
    <subcellularLocation>
        <location evidence="1">Membrane</location>
        <topology evidence="1">Multi-pass membrane protein</topology>
    </subcellularLocation>
</comment>
<dbReference type="InterPro" id="IPR047662">
    <property type="entry name" value="SemiSWEET"/>
</dbReference>
<dbReference type="NCBIfam" id="NF037968">
    <property type="entry name" value="SemiSWEET_2"/>
    <property type="match status" value="1"/>
</dbReference>
<evidence type="ECO:0000256" key="2">
    <source>
        <dbReference type="ARBA" id="ARBA00022692"/>
    </source>
</evidence>
<protein>
    <recommendedName>
        <fullName evidence="8">MtN3 and saliva related transmembrane protein</fullName>
    </recommendedName>
</protein>
<feature type="transmembrane region" description="Helical" evidence="5">
    <location>
        <begin position="35"/>
        <end position="56"/>
    </location>
</feature>
<dbReference type="GO" id="GO:0016020">
    <property type="term" value="C:membrane"/>
    <property type="evidence" value="ECO:0007669"/>
    <property type="project" value="UniProtKB-SubCell"/>
</dbReference>
<dbReference type="AlphaFoldDB" id="A0A7T0C4Q2"/>